<name>A0ABX1GES3_9GAMM</name>
<accession>A0ABX1GES3</accession>
<sequence length="1166" mass="125217">MTITSADIKLMQPERLSDDADGGGQMTGLPVVDGDINNLFEDISRVNRTYGSVSMRKAFLKVDTATADLYLDSHAILSAQPADPNVTGLLFSTEDFYDERVQARVAVESFVIQGPVTGLQLRGTQLKGQRALICYAPSVNTVPSPEVGETYMLQINDDLETRQFIKVLGVEQSSEIFTYEVEGGNIRTFRAEQYVLSISTDLKQDYPAESPSPLADNAARLYSTQPASSGKYYGTTTLAEQALAGDTAITVTDTFAPIVPTASTETPVVDQRPGGFSSLVVESADADITLSVTVAGGATSLLPCAIVPGSMSLVLSGVTYTDKGGIFVNGSGDPAQLDGAEIDYLSGIISWGTATASGTGNLTFRSGALYQRLPNTGTISIVDGNRNFNYVMTLDPAPAPKTFHASYQYLGKWYYIYDDGSGVLIGDGSGQINFDTGSVVLTLQAQPDADSLIFYRWAEGGIFAKAADIAFTGPSPVRLTTSQAPVKPGTFTLSWDEGGVGKTATEAGDGVLTGDATGTIDYARGVISLTSGNAPDDDYTLDYTFKDAVPTVTTIALSDNLNQSDVTFTLPTGIAPGGLRFDLVKSYKRQVLDENDVVLSEWYEEVTASFYDDGNGNMKERHHQDVFVGTINYSTGDVVLWGTEIFQSRRVKANAKAVSAVVGYAQEYYTKQQGENLPEILLAQSIDINHNQATDVDTTQQDTRAYNAQPWNFTLARQYDIVPGSVILDIDGAIWFDDGDGRLLHSYDTTTGTGVVAGTIDYGSADCTIPYYAGRAHTATITPVATLIGKSWGVFRGGRFLTSASPLRPSGFNIRGDNINTGTQYNGEADHEGVITGDGITGSVDLQDGFVQVEFPAPVSDSTVFYNAVSFKQIPLDEDILGLDPVRLPGDGRVPILRDADILVITHTQKDLIPSPGDGVVVNAGRDKLYDGWIEDDEATRLSPAQYTLDKAAGTATLATPFTAEDAQSNPLVGDLHFVHRIDDMALCTEARISGRLQLAQPLYHDFPVADTWVASAVYLGSLRAKTQDWVSYTTDPGDYDGEGTPTNAQYNLIAYPIAIDNRGAVPDRWKIKFNSTTTFELFSEQRGLVASGDTGTDFSPTNPQTGTPYFTIVASGWGSGWSTGNTVRFDTEAAAAPLWLIRTVLPGLATVDDDQLKIELRGDHN</sequence>
<organism evidence="1 2">
    <name type="scientific">Spongiibacter thalassae</name>
    <dbReference type="NCBI Taxonomy" id="2721624"/>
    <lineage>
        <taxon>Bacteria</taxon>
        <taxon>Pseudomonadati</taxon>
        <taxon>Pseudomonadota</taxon>
        <taxon>Gammaproteobacteria</taxon>
        <taxon>Cellvibrionales</taxon>
        <taxon>Spongiibacteraceae</taxon>
        <taxon>Spongiibacter</taxon>
    </lineage>
</organism>
<evidence type="ECO:0000313" key="2">
    <source>
        <dbReference type="Proteomes" id="UP000765845"/>
    </source>
</evidence>
<comment type="caution">
    <text evidence="1">The sequence shown here is derived from an EMBL/GenBank/DDBJ whole genome shotgun (WGS) entry which is preliminary data.</text>
</comment>
<reference evidence="1 2" key="1">
    <citation type="submission" date="2020-04" db="EMBL/GenBank/DDBJ databases">
        <authorList>
            <person name="Yoon J."/>
        </authorList>
    </citation>
    <scope>NUCLEOTIDE SEQUENCE [LARGE SCALE GENOMIC DNA]</scope>
    <source>
        <strain evidence="1 2">KMU-166</strain>
    </source>
</reference>
<evidence type="ECO:0000313" key="1">
    <source>
        <dbReference type="EMBL" id="NKI17441.1"/>
    </source>
</evidence>
<dbReference type="EMBL" id="JAAWWK010000002">
    <property type="protein sequence ID" value="NKI17441.1"/>
    <property type="molecule type" value="Genomic_DNA"/>
</dbReference>
<dbReference type="RefSeq" id="WP_168449937.1">
    <property type="nucleotide sequence ID" value="NZ_JAAWWK010000002.1"/>
</dbReference>
<proteinExistence type="predicted"/>
<dbReference type="Proteomes" id="UP000765845">
    <property type="component" value="Unassembled WGS sequence"/>
</dbReference>
<protein>
    <recommendedName>
        <fullName evidence="3">DUF4815 domain-containing protein</fullName>
    </recommendedName>
</protein>
<keyword evidence="2" id="KW-1185">Reference proteome</keyword>
<gene>
    <name evidence="1" type="ORF">HCU74_08425</name>
</gene>
<evidence type="ECO:0008006" key="3">
    <source>
        <dbReference type="Google" id="ProtNLM"/>
    </source>
</evidence>